<dbReference type="InterPro" id="IPR020845">
    <property type="entry name" value="AMP-binding_CS"/>
</dbReference>
<dbReference type="PROSITE" id="PS00455">
    <property type="entry name" value="AMP_BINDING"/>
    <property type="match status" value="2"/>
</dbReference>
<evidence type="ECO:0000313" key="5">
    <source>
        <dbReference type="EMBL" id="AKN88647.2"/>
    </source>
</evidence>
<keyword evidence="3" id="KW-0436">Ligase</keyword>
<dbReference type="Gene3D" id="2.30.38.10">
    <property type="entry name" value="Luciferase, Domain 3"/>
    <property type="match status" value="1"/>
</dbReference>
<reference evidence="5" key="1">
    <citation type="submission" date="2017-08" db="EMBL/GenBank/DDBJ databases">
        <title>Complete Genome Sequence of Francisella noatunensis subsp. orientalis strain FNO190.</title>
        <authorList>
            <person name="Pereira F.L."/>
            <person name="Goncalves L.A."/>
            <person name="Guilherme T.C."/>
            <person name="Soares S.C."/>
            <person name="Dorella F.A."/>
            <person name="Carvalho A.F."/>
            <person name="Leibowitz M.P."/>
            <person name="Leal C.A.G."/>
            <person name="Azevedo V.A.C."/>
            <person name="Figueiredo H.C.P."/>
        </authorList>
    </citation>
    <scope>NUCLEOTIDE SEQUENCE</scope>
    <source>
        <strain evidence="5">FNO190</strain>
    </source>
</reference>
<dbReference type="InterPro" id="IPR010071">
    <property type="entry name" value="AA_adenyl_dom"/>
</dbReference>
<dbReference type="Gene3D" id="3.30.559.10">
    <property type="entry name" value="Chloramphenicol acetyltransferase-like domain"/>
    <property type="match status" value="1"/>
</dbReference>
<evidence type="ECO:0000256" key="2">
    <source>
        <dbReference type="ARBA" id="ARBA00022553"/>
    </source>
</evidence>
<dbReference type="Gene3D" id="3.40.50.12780">
    <property type="entry name" value="N-terminal domain of ligase-like"/>
    <property type="match status" value="1"/>
</dbReference>
<dbReference type="NCBIfam" id="NF003417">
    <property type="entry name" value="PRK04813.1"/>
    <property type="match status" value="3"/>
</dbReference>
<dbReference type="Gene3D" id="1.10.1200.10">
    <property type="entry name" value="ACP-like"/>
    <property type="match status" value="2"/>
</dbReference>
<accession>A0ABM5U7B3</accession>
<dbReference type="InterPro" id="IPR001242">
    <property type="entry name" value="Condensation_dom"/>
</dbReference>
<keyword evidence="2" id="KW-0597">Phosphoprotein</keyword>
<dbReference type="PANTHER" id="PTHR45527:SF1">
    <property type="entry name" value="FATTY ACID SYNTHASE"/>
    <property type="match status" value="1"/>
</dbReference>
<dbReference type="SUPFAM" id="SSF52777">
    <property type="entry name" value="CoA-dependent acyltransferases"/>
    <property type="match status" value="2"/>
</dbReference>
<dbReference type="InterPro" id="IPR025110">
    <property type="entry name" value="AMP-bd_C"/>
</dbReference>
<keyword evidence="6" id="KW-1185">Reference proteome</keyword>
<dbReference type="PANTHER" id="PTHR45527">
    <property type="entry name" value="NONRIBOSOMAL PEPTIDE SYNTHETASE"/>
    <property type="match status" value="1"/>
</dbReference>
<keyword evidence="1" id="KW-0596">Phosphopantetheine</keyword>
<dbReference type="SUPFAM" id="SSF56801">
    <property type="entry name" value="Acetyl-CoA synthetase-like"/>
    <property type="match status" value="2"/>
</dbReference>
<dbReference type="Proteomes" id="UP000035930">
    <property type="component" value="Chromosome"/>
</dbReference>
<dbReference type="InterPro" id="IPR020806">
    <property type="entry name" value="PKS_PP-bd"/>
</dbReference>
<dbReference type="InterPro" id="IPR009081">
    <property type="entry name" value="PP-bd_ACP"/>
</dbReference>
<dbReference type="Gene3D" id="3.30.559.30">
    <property type="entry name" value="Nonribosomal peptide synthetase, condensation domain"/>
    <property type="match status" value="1"/>
</dbReference>
<dbReference type="SMART" id="SM00823">
    <property type="entry name" value="PKS_PP"/>
    <property type="match status" value="1"/>
</dbReference>
<dbReference type="InterPro" id="IPR057737">
    <property type="entry name" value="Condensation_MtbB-like"/>
</dbReference>
<dbReference type="SUPFAM" id="SSF47336">
    <property type="entry name" value="ACP-like"/>
    <property type="match status" value="2"/>
</dbReference>
<dbReference type="InterPro" id="IPR045851">
    <property type="entry name" value="AMP-bd_C_sf"/>
</dbReference>
<dbReference type="Pfam" id="PF13193">
    <property type="entry name" value="AMP-binding_C"/>
    <property type="match status" value="1"/>
</dbReference>
<dbReference type="InterPro" id="IPR023213">
    <property type="entry name" value="CAT-like_dom_sf"/>
</dbReference>
<dbReference type="PROSITE" id="PS50075">
    <property type="entry name" value="CARRIER"/>
    <property type="match status" value="2"/>
</dbReference>
<dbReference type="InterPro" id="IPR000415">
    <property type="entry name" value="Nitroreductase-like"/>
</dbReference>
<evidence type="ECO:0000259" key="4">
    <source>
        <dbReference type="PROSITE" id="PS50075"/>
    </source>
</evidence>
<dbReference type="Pfam" id="PF00550">
    <property type="entry name" value="PP-binding"/>
    <property type="match status" value="2"/>
</dbReference>
<dbReference type="Pfam" id="PF00668">
    <property type="entry name" value="Condensation"/>
    <property type="match status" value="1"/>
</dbReference>
<gene>
    <name evidence="5" type="ORF">FNO190_0894</name>
</gene>
<dbReference type="Gene3D" id="3.40.109.10">
    <property type="entry name" value="NADH Oxidase"/>
    <property type="match status" value="1"/>
</dbReference>
<evidence type="ECO:0000313" key="6">
    <source>
        <dbReference type="Proteomes" id="UP000035930"/>
    </source>
</evidence>
<name>A0ABM5U7B3_9GAMM</name>
<dbReference type="NCBIfam" id="TIGR01733">
    <property type="entry name" value="AA-adenyl-dom"/>
    <property type="match status" value="2"/>
</dbReference>
<organism evidence="5 6">
    <name type="scientific">Francisella orientalis</name>
    <dbReference type="NCBI Taxonomy" id="299583"/>
    <lineage>
        <taxon>Bacteria</taxon>
        <taxon>Pseudomonadati</taxon>
        <taxon>Pseudomonadota</taxon>
        <taxon>Gammaproteobacteria</taxon>
        <taxon>Thiotrichales</taxon>
        <taxon>Francisellaceae</taxon>
        <taxon>Francisella</taxon>
    </lineage>
</organism>
<dbReference type="InterPro" id="IPR000873">
    <property type="entry name" value="AMP-dep_synth/lig_dom"/>
</dbReference>
<dbReference type="CDD" id="cd05930">
    <property type="entry name" value="A_NRPS"/>
    <property type="match status" value="1"/>
</dbReference>
<protein>
    <recommendedName>
        <fullName evidence="4">Carrier domain-containing protein</fullName>
    </recommendedName>
</protein>
<dbReference type="Pfam" id="PF00501">
    <property type="entry name" value="AMP-binding"/>
    <property type="match status" value="2"/>
</dbReference>
<evidence type="ECO:0000256" key="1">
    <source>
        <dbReference type="ARBA" id="ARBA00022450"/>
    </source>
</evidence>
<feature type="domain" description="Carrier" evidence="4">
    <location>
        <begin position="2091"/>
        <end position="2166"/>
    </location>
</feature>
<feature type="domain" description="Carrier" evidence="4">
    <location>
        <begin position="675"/>
        <end position="752"/>
    </location>
</feature>
<dbReference type="CDD" id="cd19535">
    <property type="entry name" value="Cyc_NRPS"/>
    <property type="match status" value="1"/>
</dbReference>
<dbReference type="InterPro" id="IPR036736">
    <property type="entry name" value="ACP-like_sf"/>
</dbReference>
<dbReference type="InterPro" id="IPR042099">
    <property type="entry name" value="ANL_N_sf"/>
</dbReference>
<dbReference type="RefSeq" id="WP_048349407.1">
    <property type="nucleotide sequence ID" value="NZ_CP022947.1"/>
</dbReference>
<evidence type="ECO:0000256" key="3">
    <source>
        <dbReference type="ARBA" id="ARBA00022598"/>
    </source>
</evidence>
<dbReference type="Gene3D" id="3.30.300.30">
    <property type="match status" value="3"/>
</dbReference>
<proteinExistence type="predicted"/>
<sequence>MDLKKTMKELHIFISQNYQNHEELKNEIIDFGHKIFESINDQKIDVAIYFEYKDFLDMITNSSNTVGSSLLVLDKGIYINLSKSVFKLSDDSNIDKILDILILLSKESLELNSYPLVNLVDEFKVNFSEDEYNQIFYNWNQTDNDYPRDRTVYELFEEQVLKNPDAIAIVFEDQEVTYKELNERSNQLARYIRKQYRRATNQELKPDTLIPLCLERGIDMVIGILGVMKSGGVYVPMDPDYPADRLKHILSNTNAKLVITQNHIEYRFKEVTDILLISINEQNSQTVYQGKKATNLSQYSQATDLAYVIYTSGTTGLPKGVMIEHSSINSLVFNKNIDISESDVFAFLSSPVFDASVFEIFCSLLLGSKLIIPKDIRHLISSSKELGYFLRQNKVSILWLTKTLFDSIYIQNKDLFAELRYLIIGGEALDVNLINSLVSQRNKPKKIINGYGPTESTTFTTFYEITKEIEIESCPIGQPINNRKVYVLDEYRYPVPLGVVGELYIGGAGLARGYLNRDDLTAERFVSNPFATELDIANDYTRLYKTGDLVRWLPDGNLEYIGRNDFQVKIRGYRIELGEIENQLLKIEGINQVAVLAKENEETKSKYLVGYYVPQELGKFKQESLLEELSNVLPEYMVPSILVELESFPLTINGKLDRKKLSNTTTNFSNYTQFNPYDNIEKYIGNLWLKTLPIKPETLNSHSSFLNLGGNSLLVTKIVSSINNEFGIFLKASDLFKYRTLGELSQHVRENLKFSNKAFNFKLQKNIDVKSFSLTDVQNAYLFGRMEGLTLGNISTHVYIELCFDDINVQKLELAINKLIRRHEQLRTIININENTQSVIADVPVFHLNKENTQVIRQNMSHQVFDIGKYPLFDFKYSIDGSNKYILHCSFDAIITDVYSLSIIFNDLNSFYNDHELLKIEVSFSDYINFNFEFKQTKYYSDAREYWARKIPNLPKYPQLPLLNHPNNIKKISFSNLNREISKDIFSKLTDKATKLNISATSVLLFCYGFILSRFSGQNDCLINLTLFNREYFHKDIDKVVGDFTTLELFGFSLSDKNKLKNTLLNIHNDLWKDLDYKSYSGVEVIRDIRKYNKLSPNDLIAPYVFTSAIGHNLFPENFLGNKFEGISFESAQTSQCIIDNIARETKQGISIDWYYVEQLFDSEVISSMHKAYCDLIEYLAESDWEEKLPELILPELDRSIIEAANGYIRSEVKATLVELFTSSLESNLSSIAVIDYEGKYSYKTISDYANSISLYLHDHGLCKVGRLIGVLSEKSHRQVVVTLGIMQSGSGYLPLHVDWPRGRCDEVLSEGNVDTVLLSSSEFNGCIKGSDIEDKYNWLIIEDIINYKSDTKLESLSKLDLDDIAYVIFTSGSTGKPKGVTISHKGAVNTILAVNERFNINKQDKVLALSELSFDLSVYDIFGLLAAGGTIVFPDQKRTKEPSHWYDLIEQYTVTIWDTVPQLMSLLVDYVRDSNKQLPSLKVTLMSGDWIPLNLPKQIKEVCPNITVMSLGGATEGSIWSIWYEVNDIDPNWNFIPYGQAMPNQRMYVLNEQGQHNPIGVIGEIYIGGQGVAVGYWQDQEKTAASFINHPELGRLYKTGDLGKWHRDGYIVFEGRKDSQVKLNGYRVELDEISSKLAKLPGVENALVKIQETNNKSYLIGYLVSENDNKEHLSEISHDENQIIQYRINQSGIDNKLGITYSMDIDLLESDFRLRKSYRNFIDTKIYKYQIENKIDEVQKNISHQCSRSKNTINKQELLELLSKISGLKLEDKVIPKYRYPSGGSSYSVRTYINIESNIADIIAGQYYYNPIEKALCGVENKSLINKFLDKNAFHFVAHMPAIRPLYNDFSLKLTYIEMGHMLGLLIPNLNKLGISYKVELNSFIDERQDNIFLGSLVLFPVEETPQSITKFNFRILDHDKTRNAYVDENSIPLIKLKEESIFTRSGDFYQTHVMESANLLLSIDAPSDKKDNSSNMSLLVESCIFAQCLSESLYEDNIGSCMLGTTIDNGIYTVAFGKIDERQKILPETKVSQLCLKDLVNKELSNSLPNYMLPYDYIVLDHIPLTANGKVDYKLLPSLTINLDASYVKPRNDVEEKLCILWSNILELDQIGIHDSFLKLGGNSFTSIKLINEMKSNYNVNIQVSDLFKYPTIAEIVENFSFKEVSMIDEGEDEDILWI</sequence>
<dbReference type="EMBL" id="CP011923">
    <property type="protein sequence ID" value="AKN88647.2"/>
    <property type="molecule type" value="Genomic_DNA"/>
</dbReference>
<dbReference type="Gene3D" id="3.40.50.980">
    <property type="match status" value="2"/>
</dbReference>